<dbReference type="InterPro" id="IPR011006">
    <property type="entry name" value="CheY-like_superfamily"/>
</dbReference>
<dbReference type="PROSITE" id="PS50930">
    <property type="entry name" value="HTH_LYTTR"/>
    <property type="match status" value="1"/>
</dbReference>
<dbReference type="SUPFAM" id="SSF52172">
    <property type="entry name" value="CheY-like"/>
    <property type="match status" value="1"/>
</dbReference>
<dbReference type="SMART" id="SM00850">
    <property type="entry name" value="LytTR"/>
    <property type="match status" value="1"/>
</dbReference>
<dbReference type="InterPro" id="IPR007492">
    <property type="entry name" value="LytTR_DNA-bd_dom"/>
</dbReference>
<dbReference type="Gene3D" id="2.40.50.1020">
    <property type="entry name" value="LytTr DNA-binding domain"/>
    <property type="match status" value="1"/>
</dbReference>
<dbReference type="RefSeq" id="WP_290141563.1">
    <property type="nucleotide sequence ID" value="NZ_CP101620.1"/>
</dbReference>
<dbReference type="InterPro" id="IPR046947">
    <property type="entry name" value="LytR-like"/>
</dbReference>
<reference evidence="2" key="1">
    <citation type="submission" date="2022-07" db="EMBL/GenBank/DDBJ databases">
        <title>Faecal culturing of patients with breast cancer.</title>
        <authorList>
            <person name="Teng N.M.Y."/>
            <person name="Kiu R."/>
            <person name="Evans R."/>
            <person name="Baker D.J."/>
            <person name="Zenner C."/>
            <person name="Robinson S.D."/>
            <person name="Hall L.J."/>
        </authorList>
    </citation>
    <scope>NUCLEOTIDE SEQUENCE</scope>
    <source>
        <strain evidence="2">LH1062</strain>
    </source>
</reference>
<dbReference type="Gene3D" id="3.40.50.2300">
    <property type="match status" value="1"/>
</dbReference>
<evidence type="ECO:0000313" key="2">
    <source>
        <dbReference type="EMBL" id="UTY40134.1"/>
    </source>
</evidence>
<organism evidence="2 3">
    <name type="scientific">Allocoprobacillus halotolerans</name>
    <dbReference type="NCBI Taxonomy" id="2944914"/>
    <lineage>
        <taxon>Bacteria</taxon>
        <taxon>Bacillati</taxon>
        <taxon>Bacillota</taxon>
        <taxon>Erysipelotrichia</taxon>
        <taxon>Erysipelotrichales</taxon>
        <taxon>Erysipelotrichaceae</taxon>
        <taxon>Allocoprobacillus</taxon>
    </lineage>
</organism>
<dbReference type="PANTHER" id="PTHR37299:SF1">
    <property type="entry name" value="STAGE 0 SPORULATION PROTEIN A HOMOLOG"/>
    <property type="match status" value="1"/>
</dbReference>
<feature type="domain" description="HTH LytTR-type" evidence="1">
    <location>
        <begin position="118"/>
        <end position="216"/>
    </location>
</feature>
<keyword evidence="3" id="KW-1185">Reference proteome</keyword>
<dbReference type="EMBL" id="CP101620">
    <property type="protein sequence ID" value="UTY40134.1"/>
    <property type="molecule type" value="Genomic_DNA"/>
</dbReference>
<accession>A0ABY5I474</accession>
<dbReference type="PANTHER" id="PTHR37299">
    <property type="entry name" value="TRANSCRIPTIONAL REGULATOR-RELATED"/>
    <property type="match status" value="1"/>
</dbReference>
<evidence type="ECO:0000259" key="1">
    <source>
        <dbReference type="PROSITE" id="PS50930"/>
    </source>
</evidence>
<dbReference type="Pfam" id="PF04397">
    <property type="entry name" value="LytTR"/>
    <property type="match status" value="1"/>
</dbReference>
<name>A0ABY5I474_9FIRM</name>
<gene>
    <name evidence="2" type="ORF">NMU03_04870</name>
</gene>
<sequence length="219" mass="26404">MKVVIVDDSRKEAKQAAQYINQYFEDVMILKPKEITSKFYQNYDVYFLDLEMKPSGQDIARELKRVHPQAIFMFMTHHQSYIFNTQVYNPFYLIRKSHFEDDLKIAMDMFKAETAHFLTVISQKQKIMVDMNDIHYIEVYGGKITIHMEEKDISYWGTFKELMKELPSEKFMRIHQSYIINKDHIQGMYRTQLIMMGQYIPISRKCIKEVREYFNRIVS</sequence>
<dbReference type="Proteomes" id="UP001060112">
    <property type="component" value="Chromosome"/>
</dbReference>
<evidence type="ECO:0000313" key="3">
    <source>
        <dbReference type="Proteomes" id="UP001060112"/>
    </source>
</evidence>
<protein>
    <submittedName>
        <fullName evidence="2">LytTR family DNA-binding domain-containing protein</fullName>
    </submittedName>
</protein>
<keyword evidence="2" id="KW-0238">DNA-binding</keyword>
<proteinExistence type="predicted"/>
<dbReference type="GO" id="GO:0003677">
    <property type="term" value="F:DNA binding"/>
    <property type="evidence" value="ECO:0007669"/>
    <property type="project" value="UniProtKB-KW"/>
</dbReference>